<proteinExistence type="predicted"/>
<dbReference type="EMBL" id="RPGO01000021">
    <property type="protein sequence ID" value="RZB31097.1"/>
    <property type="molecule type" value="Genomic_DNA"/>
</dbReference>
<gene>
    <name evidence="2" type="ORF">AEth_00780</name>
</gene>
<feature type="domain" description="CRC" evidence="1">
    <location>
        <begin position="1"/>
        <end position="41"/>
    </location>
</feature>
<dbReference type="AlphaFoldDB" id="A0A8B3S2X7"/>
<protein>
    <recommendedName>
        <fullName evidence="1">CRC domain-containing protein</fullName>
    </recommendedName>
</protein>
<organism evidence="2 3">
    <name type="scientific">Candidatus Argoarchaeum ethanivorans</name>
    <dbReference type="NCBI Taxonomy" id="2608793"/>
    <lineage>
        <taxon>Archaea</taxon>
        <taxon>Methanobacteriati</taxon>
        <taxon>Methanobacteriota</taxon>
        <taxon>Stenosarchaea group</taxon>
        <taxon>Methanomicrobia</taxon>
        <taxon>Methanosarcinales</taxon>
        <taxon>Methanosarcinales incertae sedis</taxon>
        <taxon>GOM Arc I cluster</taxon>
        <taxon>Candidatus Argoarchaeum</taxon>
    </lineage>
</organism>
<sequence>MEKAVHCRCKTGCRNRRCICFRNNEPCDENCGCTDCNNPFNGVDIEDLSICALQNIEEYTELSKDELEEKYELPCGCEEVPLKKLMGDYSCSKCGEVYWYSFCWDEVVQDSCTWHCKICGTCRDWREWHCKECNKCTYGVTLPCEHCGSPRRR</sequence>
<dbReference type="InterPro" id="IPR005172">
    <property type="entry name" value="CRC"/>
</dbReference>
<dbReference type="InterPro" id="IPR033467">
    <property type="entry name" value="Tesmin/TSO1-like_CXC"/>
</dbReference>
<reference evidence="3" key="1">
    <citation type="submission" date="2019-01" db="EMBL/GenBank/DDBJ databases">
        <title>Anaerobic oxidation of ethane by archaea from a marine hydrocarbon seep.</title>
        <authorList>
            <person name="Musat F."/>
        </authorList>
    </citation>
    <scope>NUCLEOTIDE SEQUENCE [LARGE SCALE GENOMIC DNA]</scope>
</reference>
<evidence type="ECO:0000313" key="3">
    <source>
        <dbReference type="Proteomes" id="UP000291831"/>
    </source>
</evidence>
<dbReference type="Proteomes" id="UP000291831">
    <property type="component" value="Unassembled WGS sequence"/>
</dbReference>
<accession>A0A8B3S2X7</accession>
<dbReference type="SMART" id="SM01114">
    <property type="entry name" value="CXC"/>
    <property type="match status" value="1"/>
</dbReference>
<name>A0A8B3S2X7_9EURY</name>
<dbReference type="PROSITE" id="PS51634">
    <property type="entry name" value="CRC"/>
    <property type="match status" value="1"/>
</dbReference>
<evidence type="ECO:0000259" key="1">
    <source>
        <dbReference type="PROSITE" id="PS51634"/>
    </source>
</evidence>
<comment type="caution">
    <text evidence="2">The sequence shown here is derived from an EMBL/GenBank/DDBJ whole genome shotgun (WGS) entry which is preliminary data.</text>
</comment>
<evidence type="ECO:0000313" key="2">
    <source>
        <dbReference type="EMBL" id="RZB31097.1"/>
    </source>
</evidence>